<protein>
    <recommendedName>
        <fullName evidence="3">Histone H1</fullName>
    </recommendedName>
</protein>
<gene>
    <name evidence="1" type="ORF">GCM10023210_30640</name>
</gene>
<dbReference type="EMBL" id="BAABHX010000005">
    <property type="protein sequence ID" value="GAA5096637.1"/>
    <property type="molecule type" value="Genomic_DNA"/>
</dbReference>
<evidence type="ECO:0000313" key="2">
    <source>
        <dbReference type="Proteomes" id="UP001500353"/>
    </source>
</evidence>
<reference evidence="2" key="1">
    <citation type="journal article" date="2019" name="Int. J. Syst. Evol. Microbiol.">
        <title>The Global Catalogue of Microorganisms (GCM) 10K type strain sequencing project: providing services to taxonomists for standard genome sequencing and annotation.</title>
        <authorList>
            <consortium name="The Broad Institute Genomics Platform"/>
            <consortium name="The Broad Institute Genome Sequencing Center for Infectious Disease"/>
            <person name="Wu L."/>
            <person name="Ma J."/>
        </authorList>
    </citation>
    <scope>NUCLEOTIDE SEQUENCE [LARGE SCALE GENOMIC DNA]</scope>
    <source>
        <strain evidence="2">JCM 18019</strain>
    </source>
</reference>
<dbReference type="RefSeq" id="WP_345205906.1">
    <property type="nucleotide sequence ID" value="NZ_BAABHX010000005.1"/>
</dbReference>
<evidence type="ECO:0008006" key="3">
    <source>
        <dbReference type="Google" id="ProtNLM"/>
    </source>
</evidence>
<keyword evidence="2" id="KW-1185">Reference proteome</keyword>
<dbReference type="Proteomes" id="UP001500353">
    <property type="component" value="Unassembled WGS sequence"/>
</dbReference>
<comment type="caution">
    <text evidence="1">The sequence shown here is derived from an EMBL/GenBank/DDBJ whole genome shotgun (WGS) entry which is preliminary data.</text>
</comment>
<name>A0ABP9MM54_9FLAO</name>
<accession>A0ABP9MM54</accession>
<proteinExistence type="predicted"/>
<evidence type="ECO:0000313" key="1">
    <source>
        <dbReference type="EMBL" id="GAA5096637.1"/>
    </source>
</evidence>
<sequence length="55" mass="6319">MCDQFEEYTISFTAFVKAEMNAYLGGVGTARGKRKSISKEKVELEAKIRAQFRRK</sequence>
<organism evidence="1 2">
    <name type="scientific">Chryseobacterium ginsengisoli</name>
    <dbReference type="NCBI Taxonomy" id="363853"/>
    <lineage>
        <taxon>Bacteria</taxon>
        <taxon>Pseudomonadati</taxon>
        <taxon>Bacteroidota</taxon>
        <taxon>Flavobacteriia</taxon>
        <taxon>Flavobacteriales</taxon>
        <taxon>Weeksellaceae</taxon>
        <taxon>Chryseobacterium group</taxon>
        <taxon>Chryseobacterium</taxon>
    </lineage>
</organism>